<protein>
    <submittedName>
        <fullName evidence="3">M55 family metallopeptidase</fullName>
    </submittedName>
</protein>
<feature type="binding site" evidence="2">
    <location>
        <position position="8"/>
    </location>
    <ligand>
        <name>Zn(2+)</name>
        <dbReference type="ChEBI" id="CHEBI:29105"/>
        <label>2</label>
    </ligand>
</feature>
<feature type="binding site" evidence="2">
    <location>
        <position position="8"/>
    </location>
    <ligand>
        <name>Zn(2+)</name>
        <dbReference type="ChEBI" id="CHEBI:29105"/>
        <label>1</label>
    </ligand>
</feature>
<dbReference type="CDD" id="cd08663">
    <property type="entry name" value="DAP_dppA_1"/>
    <property type="match status" value="1"/>
</dbReference>
<dbReference type="InterPro" id="IPR027476">
    <property type="entry name" value="DppA_N"/>
</dbReference>
<feature type="binding site" evidence="2">
    <location>
        <position position="104"/>
    </location>
    <ligand>
        <name>Zn(2+)</name>
        <dbReference type="ChEBI" id="CHEBI:29105"/>
        <label>2</label>
    </ligand>
</feature>
<dbReference type="AlphaFoldDB" id="A0AAT9LEJ7"/>
<dbReference type="PIRSF" id="PIRSF015853">
    <property type="entry name" value="Pep_DppA"/>
    <property type="match status" value="1"/>
</dbReference>
<proteinExistence type="predicted"/>
<dbReference type="Gene3D" id="3.40.50.10780">
    <property type="entry name" value="Dipeptide transport protein"/>
    <property type="match status" value="1"/>
</dbReference>
<keyword evidence="2" id="KW-0479">Metal-binding</keyword>
<gene>
    <name evidence="3" type="ORF">IMF26_02645</name>
</gene>
<dbReference type="Gene3D" id="3.30.1360.130">
    <property type="entry name" value="Dipeptide transport protein"/>
    <property type="match status" value="1"/>
</dbReference>
<organism evidence="3">
    <name type="scientific">Candidatus Fermentithermobacillus carboniphilus</name>
    <dbReference type="NCBI Taxonomy" id="3085328"/>
    <lineage>
        <taxon>Bacteria</taxon>
        <taxon>Bacillati</taxon>
        <taxon>Bacillota</taxon>
        <taxon>Candidatus Fermentithermobacillia</taxon>
        <taxon>Candidatus Fermentithermobacillales</taxon>
        <taxon>Candidatus Fermentithermobacillaceae</taxon>
        <taxon>Candidatus Fermentithermobacillus</taxon>
    </lineage>
</organism>
<name>A0AAT9LEJ7_9FIRM</name>
<feature type="binding site" evidence="2">
    <location>
        <position position="10"/>
    </location>
    <ligand>
        <name>Zn(2+)</name>
        <dbReference type="ChEBI" id="CHEBI:29105"/>
        <label>1</label>
    </ligand>
</feature>
<reference evidence="3" key="2">
    <citation type="journal article" date="2023" name="Biology">
        <title>Prokaryotic Life Associated with Coal-Fire Gas Vents Revealed by Metagenomics.</title>
        <authorList>
            <person name="Kadnikov V.V."/>
            <person name="Mardanov A.V."/>
            <person name="Beletsky A.V."/>
            <person name="Karnachuk O.V."/>
            <person name="Ravin N.V."/>
        </authorList>
    </citation>
    <scope>NUCLEOTIDE SEQUENCE</scope>
    <source>
        <strain evidence="3">Bu02</strain>
    </source>
</reference>
<sequence length="269" mass="29311">MKIFISVDMEGISGVVHWNQTEYGKEDYERFRKLMTLEARAAVEAAFASGAQEVVVNDSHNNMRNIIVEDLPPDVKLISGSNKPMSMMEGIGPDFDAVFFIGYHSRASSLGVLNHTYTGRVAHYWVDGKIMGETGMNALIAGYYGVPVVLVSGDSEVTAEAKDLLGKVETVTVKEPKSQFSALCLHPEKSRAMIREAVARALGSLSDYKPLVPSAPSTVRLQFHTSGQADGASIMPGARRVDPVTVEFTGKDYLEAYRGARTMMTLALV</sequence>
<keyword evidence="2" id="KW-0862">Zinc</keyword>
<feature type="binding site" evidence="2">
    <location>
        <position position="60"/>
    </location>
    <ligand>
        <name>Zn(2+)</name>
        <dbReference type="ChEBI" id="CHEBI:29105"/>
        <label>2</label>
    </ligand>
</feature>
<dbReference type="EMBL" id="CP062796">
    <property type="protein sequence ID" value="QUL98987.1"/>
    <property type="molecule type" value="Genomic_DNA"/>
</dbReference>
<accession>A0AAT9LEJ7</accession>
<feature type="binding site" evidence="2">
    <location>
        <position position="133"/>
    </location>
    <ligand>
        <name>Zn(2+)</name>
        <dbReference type="ChEBI" id="CHEBI:29105"/>
        <label>2</label>
    </ligand>
</feature>
<dbReference type="InterPro" id="IPR036177">
    <property type="entry name" value="Peptidase_M55_sf"/>
</dbReference>
<reference evidence="3" key="1">
    <citation type="submission" date="2020-10" db="EMBL/GenBank/DDBJ databases">
        <authorList>
            <person name="Kadnikov V."/>
            <person name="Beletsky A.V."/>
            <person name="Mardanov A.V."/>
            <person name="Karnachuk O.V."/>
            <person name="Ravin N.V."/>
        </authorList>
    </citation>
    <scope>NUCLEOTIDE SEQUENCE</scope>
    <source>
        <strain evidence="3">Bu02</strain>
    </source>
</reference>
<dbReference type="InterPro" id="IPR007035">
    <property type="entry name" value="Peptidase_M55"/>
</dbReference>
<evidence type="ECO:0000313" key="3">
    <source>
        <dbReference type="EMBL" id="QUL98987.1"/>
    </source>
</evidence>
<feature type="active site" description="Nucleophile" evidence="1">
    <location>
        <position position="115"/>
    </location>
</feature>
<evidence type="ECO:0000256" key="2">
    <source>
        <dbReference type="PIRSR" id="PIRSR015853-2"/>
    </source>
</evidence>
<dbReference type="KEGG" id="fcz:IMF26_02645"/>
<dbReference type="GO" id="GO:0046872">
    <property type="term" value="F:metal ion binding"/>
    <property type="evidence" value="ECO:0007669"/>
    <property type="project" value="UniProtKB-KW"/>
</dbReference>
<dbReference type="SUPFAM" id="SSF63992">
    <property type="entry name" value="Dipeptide transport protein"/>
    <property type="match status" value="1"/>
</dbReference>
<dbReference type="Pfam" id="PF04951">
    <property type="entry name" value="Peptidase_M55"/>
    <property type="match status" value="1"/>
</dbReference>
<evidence type="ECO:0000256" key="1">
    <source>
        <dbReference type="PIRSR" id="PIRSR015853-1"/>
    </source>
</evidence>